<gene>
    <name evidence="3" type="ORF">RIF29_27545</name>
</gene>
<name>A0AAN9EU50_CROPI</name>
<evidence type="ECO:0000313" key="3">
    <source>
        <dbReference type="EMBL" id="KAK7261240.1"/>
    </source>
</evidence>
<reference evidence="3 4" key="1">
    <citation type="submission" date="2024-01" db="EMBL/GenBank/DDBJ databases">
        <title>The genomes of 5 underutilized Papilionoideae crops provide insights into root nodulation and disease resistanc.</title>
        <authorList>
            <person name="Yuan L."/>
        </authorList>
    </citation>
    <scope>NUCLEOTIDE SEQUENCE [LARGE SCALE GENOMIC DNA]</scope>
    <source>
        <strain evidence="3">ZHUSHIDOU_FW_LH</strain>
        <tissue evidence="3">Leaf</tissue>
    </source>
</reference>
<feature type="region of interest" description="Disordered" evidence="1">
    <location>
        <begin position="621"/>
        <end position="646"/>
    </location>
</feature>
<sequence length="983" mass="113001">MRDQRNYRDTRRNASSRRPAPLRFEPDVSPVRRNQRHHQRSRYGEADRSSDARSRSVAARVDHQRSRYTEVERSRNAEEYSKRVEAATARGDQRYRYSYSEVDRSSDILQYTRSSASEAARGGEMELASATTMKFRWNNLLEAEKEEGNAKNNVSGYCFGYEIGARNENRGYLESGVVPIMDHIDRKNEVEFQIPKKWEKIHQHYQHHEPQNHHQPQQHHEHQHHQHEPIASSANYYFEENVHVHGGQMPKSNSIPEIPKKPCGYVPQQCSVPAMNREFNYSEMQGGMMMMTHDDVRDDEVPYRNMVPKGDFRDQEFRRPSIVDSIVDRIEGVPNSHGDSLRKRDRIDGVQSFHGDSLGKGVPWEQRFSSEQHSSPIYNDLSPKYHDLTMKTHNLSPKYHDLNPKYHDLTMKTHDLSPKYHDLSPKYHDLTMKTHDLSPKYHDLTPRSHDLSLKSPKYHNLTPKSCNLSPEYHNLTEKSHDSSPKYHDLTPKYNDLTQSHSSKQCVDEICGCRNMHPEYAYASNYQDSWKGLPVINHPDQCLYKQEEGNVSKTEEQAMREDLDVDMFELKPSGITTNENQVWTDFNAKQCASDSFDDEDISFDLEDIVDAVQFKERLPSPYSPLTAKKNSRTQHMVTGKSAKKKSKPGRIITFPNSLVSSCRNVHDRLGPRLVPSEIPYDERNIKSKTSKRNLHDFSKTATCSDVSDVKVKVKHVKRFKTEPPEDSKEFKQLVQNAFYKFVKVVNENPALRRKYTDQREAGTLRCTLCGSKSEEFANTHSLAMHAFNSTKAWCRAEHLGFHKALCLLLGWSDTACSDGLWVQKILPDAEASNLKNNLIIWPPVVLVHNSSIAHYDPDKRMVVSIERLEAILKGMGFGGGKTKVSRGKPGNFSILVVTFNATFSGLQEAERLHKFYADKQHGRAELQQIDDGRGLKDCENNEESALFGYLGNAEDLDKLDFESKKHSVVKSKKEIQAIADANLR</sequence>
<evidence type="ECO:0000259" key="2">
    <source>
        <dbReference type="Pfam" id="PF03468"/>
    </source>
</evidence>
<feature type="compositionally biased region" description="Basic and acidic residues" evidence="1">
    <location>
        <begin position="1"/>
        <end position="12"/>
    </location>
</feature>
<protein>
    <recommendedName>
        <fullName evidence="2">XS domain-containing protein</fullName>
    </recommendedName>
</protein>
<keyword evidence="4" id="KW-1185">Reference proteome</keyword>
<dbReference type="Proteomes" id="UP001372338">
    <property type="component" value="Unassembled WGS sequence"/>
</dbReference>
<feature type="region of interest" description="Disordered" evidence="1">
    <location>
        <begin position="204"/>
        <end position="228"/>
    </location>
</feature>
<feature type="domain" description="XS" evidence="2">
    <location>
        <begin position="836"/>
        <end position="956"/>
    </location>
</feature>
<proteinExistence type="predicted"/>
<dbReference type="Pfam" id="PF03468">
    <property type="entry name" value="XS"/>
    <property type="match status" value="1"/>
</dbReference>
<dbReference type="PANTHER" id="PTHR46619">
    <property type="entry name" value="RNA RECOGNITION MOTIF XS DOMAIN PROTEIN-RELATED"/>
    <property type="match status" value="1"/>
</dbReference>
<dbReference type="InterPro" id="IPR005380">
    <property type="entry name" value="XS_domain"/>
</dbReference>
<feature type="region of interest" description="Disordered" evidence="1">
    <location>
        <begin position="1"/>
        <end position="85"/>
    </location>
</feature>
<dbReference type="AlphaFoldDB" id="A0AAN9EU50"/>
<accession>A0AAN9EU50</accession>
<dbReference type="EMBL" id="JAYWIO010000005">
    <property type="protein sequence ID" value="KAK7261240.1"/>
    <property type="molecule type" value="Genomic_DNA"/>
</dbReference>
<comment type="caution">
    <text evidence="3">The sequence shown here is derived from an EMBL/GenBank/DDBJ whole genome shotgun (WGS) entry which is preliminary data.</text>
</comment>
<dbReference type="GO" id="GO:0031047">
    <property type="term" value="P:regulatory ncRNA-mediated gene silencing"/>
    <property type="evidence" value="ECO:0007669"/>
    <property type="project" value="InterPro"/>
</dbReference>
<dbReference type="InterPro" id="IPR038588">
    <property type="entry name" value="XS_domain_sf"/>
</dbReference>
<dbReference type="PANTHER" id="PTHR46619:SF2">
    <property type="entry name" value="XS DOMAIN PROTEIN"/>
    <property type="match status" value="1"/>
</dbReference>
<evidence type="ECO:0000313" key="4">
    <source>
        <dbReference type="Proteomes" id="UP001372338"/>
    </source>
</evidence>
<feature type="compositionally biased region" description="Basic and acidic residues" evidence="1">
    <location>
        <begin position="42"/>
        <end position="85"/>
    </location>
</feature>
<evidence type="ECO:0000256" key="1">
    <source>
        <dbReference type="SAM" id="MobiDB-lite"/>
    </source>
</evidence>
<organism evidence="3 4">
    <name type="scientific">Crotalaria pallida</name>
    <name type="common">Smooth rattlebox</name>
    <name type="synonym">Crotalaria striata</name>
    <dbReference type="NCBI Taxonomy" id="3830"/>
    <lineage>
        <taxon>Eukaryota</taxon>
        <taxon>Viridiplantae</taxon>
        <taxon>Streptophyta</taxon>
        <taxon>Embryophyta</taxon>
        <taxon>Tracheophyta</taxon>
        <taxon>Spermatophyta</taxon>
        <taxon>Magnoliopsida</taxon>
        <taxon>eudicotyledons</taxon>
        <taxon>Gunneridae</taxon>
        <taxon>Pentapetalae</taxon>
        <taxon>rosids</taxon>
        <taxon>fabids</taxon>
        <taxon>Fabales</taxon>
        <taxon>Fabaceae</taxon>
        <taxon>Papilionoideae</taxon>
        <taxon>50 kb inversion clade</taxon>
        <taxon>genistoids sensu lato</taxon>
        <taxon>core genistoids</taxon>
        <taxon>Crotalarieae</taxon>
        <taxon>Crotalaria</taxon>
    </lineage>
</organism>
<dbReference type="Gene3D" id="3.30.70.2890">
    <property type="entry name" value="XS domain"/>
    <property type="match status" value="1"/>
</dbReference>